<dbReference type="EMBL" id="ML995505">
    <property type="protein sequence ID" value="KAF2137249.1"/>
    <property type="molecule type" value="Genomic_DNA"/>
</dbReference>
<feature type="region of interest" description="Disordered" evidence="1">
    <location>
        <begin position="104"/>
        <end position="153"/>
    </location>
</feature>
<name>A0A6A6AZA3_9PEZI</name>
<keyword evidence="3" id="KW-1185">Reference proteome</keyword>
<feature type="region of interest" description="Disordered" evidence="1">
    <location>
        <begin position="1"/>
        <end position="52"/>
    </location>
</feature>
<dbReference type="Proteomes" id="UP000799438">
    <property type="component" value="Unassembled WGS sequence"/>
</dbReference>
<accession>A0A6A6AZA3</accession>
<proteinExistence type="predicted"/>
<feature type="region of interest" description="Disordered" evidence="1">
    <location>
        <begin position="219"/>
        <end position="277"/>
    </location>
</feature>
<dbReference type="RefSeq" id="XP_033392967.1">
    <property type="nucleotide sequence ID" value="XM_033545375.1"/>
</dbReference>
<protein>
    <submittedName>
        <fullName evidence="2">Uncharacterized protein</fullName>
    </submittedName>
</protein>
<sequence length="277" mass="30566">MAYPERNRPHFSGWTPINAADTSQAPTPSQHTNYPTTTSTTPQPPPPGHTENAAVPVLTEAALQRNFLRDLAPQSTKNNKPFFGIDSYPTTTIPISIPTRPKLMPVSRKHRHRERHREQQQQRAHRTARTTNAHAASLLSNANIRYPSTRRTQPPLVKQAPSELFDPTACPPDKLFTVDTAGCAAFRGLALMAPGPVTVEGILSRAEEKKVKAALEEEEMEGGERSAVVGGGGRARAIDDPALDADYTPPFSSAWSECEEEDDDEWDPEEYRPEDLV</sequence>
<evidence type="ECO:0000313" key="3">
    <source>
        <dbReference type="Proteomes" id="UP000799438"/>
    </source>
</evidence>
<dbReference type="GeneID" id="54302881"/>
<reference evidence="2" key="1">
    <citation type="journal article" date="2020" name="Stud. Mycol.">
        <title>101 Dothideomycetes genomes: a test case for predicting lifestyles and emergence of pathogens.</title>
        <authorList>
            <person name="Haridas S."/>
            <person name="Albert R."/>
            <person name="Binder M."/>
            <person name="Bloem J."/>
            <person name="Labutti K."/>
            <person name="Salamov A."/>
            <person name="Andreopoulos B."/>
            <person name="Baker S."/>
            <person name="Barry K."/>
            <person name="Bills G."/>
            <person name="Bluhm B."/>
            <person name="Cannon C."/>
            <person name="Castanera R."/>
            <person name="Culley D."/>
            <person name="Daum C."/>
            <person name="Ezra D."/>
            <person name="Gonzalez J."/>
            <person name="Henrissat B."/>
            <person name="Kuo A."/>
            <person name="Liang C."/>
            <person name="Lipzen A."/>
            <person name="Lutzoni F."/>
            <person name="Magnuson J."/>
            <person name="Mondo S."/>
            <person name="Nolan M."/>
            <person name="Ohm R."/>
            <person name="Pangilinan J."/>
            <person name="Park H.-J."/>
            <person name="Ramirez L."/>
            <person name="Alfaro M."/>
            <person name="Sun H."/>
            <person name="Tritt A."/>
            <person name="Yoshinaga Y."/>
            <person name="Zwiers L.-H."/>
            <person name="Turgeon B."/>
            <person name="Goodwin S."/>
            <person name="Spatafora J."/>
            <person name="Crous P."/>
            <person name="Grigoriev I."/>
        </authorList>
    </citation>
    <scope>NUCLEOTIDE SEQUENCE</scope>
    <source>
        <strain evidence="2">CBS 121167</strain>
    </source>
</reference>
<feature type="compositionally biased region" description="Low complexity" evidence="1">
    <location>
        <begin position="129"/>
        <end position="143"/>
    </location>
</feature>
<gene>
    <name evidence="2" type="ORF">K452DRAFT_341474</name>
</gene>
<dbReference type="AlphaFoldDB" id="A0A6A6AZA3"/>
<feature type="compositionally biased region" description="Polar residues" evidence="1">
    <location>
        <begin position="20"/>
        <end position="31"/>
    </location>
</feature>
<feature type="compositionally biased region" description="Acidic residues" evidence="1">
    <location>
        <begin position="257"/>
        <end position="268"/>
    </location>
</feature>
<evidence type="ECO:0000256" key="1">
    <source>
        <dbReference type="SAM" id="MobiDB-lite"/>
    </source>
</evidence>
<organism evidence="2 3">
    <name type="scientific">Aplosporella prunicola CBS 121167</name>
    <dbReference type="NCBI Taxonomy" id="1176127"/>
    <lineage>
        <taxon>Eukaryota</taxon>
        <taxon>Fungi</taxon>
        <taxon>Dikarya</taxon>
        <taxon>Ascomycota</taxon>
        <taxon>Pezizomycotina</taxon>
        <taxon>Dothideomycetes</taxon>
        <taxon>Dothideomycetes incertae sedis</taxon>
        <taxon>Botryosphaeriales</taxon>
        <taxon>Aplosporellaceae</taxon>
        <taxon>Aplosporella</taxon>
    </lineage>
</organism>
<evidence type="ECO:0000313" key="2">
    <source>
        <dbReference type="EMBL" id="KAF2137249.1"/>
    </source>
</evidence>
<feature type="compositionally biased region" description="Low complexity" evidence="1">
    <location>
        <begin position="32"/>
        <end position="41"/>
    </location>
</feature>